<sequence length="76" mass="8816">MSRKFEHEGKTFEIREAVLNNCYAVRVFLDNKPVSPKYSATLEVGHDYFSQQQARIVDELAKTAESDIRNGLYFQD</sequence>
<reference evidence="2" key="1">
    <citation type="journal article" date="2019" name="Int. J. Syst. Evol. Microbiol.">
        <title>The Global Catalogue of Microorganisms (GCM) 10K type strain sequencing project: providing services to taxonomists for standard genome sequencing and annotation.</title>
        <authorList>
            <consortium name="The Broad Institute Genomics Platform"/>
            <consortium name="The Broad Institute Genome Sequencing Center for Infectious Disease"/>
            <person name="Wu L."/>
            <person name="Ma J."/>
        </authorList>
    </citation>
    <scope>NUCLEOTIDE SEQUENCE [LARGE SCALE GENOMIC DNA]</scope>
    <source>
        <strain evidence="2">JCM 11650</strain>
    </source>
</reference>
<gene>
    <name evidence="1" type="ORF">ACFO3A_05350</name>
</gene>
<comment type="caution">
    <text evidence="1">The sequence shown here is derived from an EMBL/GenBank/DDBJ whole genome shotgun (WGS) entry which is preliminary data.</text>
</comment>
<dbReference type="RefSeq" id="WP_377724638.1">
    <property type="nucleotide sequence ID" value="NZ_JBHSEW010000003.1"/>
</dbReference>
<dbReference type="EMBL" id="JBHSEW010000003">
    <property type="protein sequence ID" value="MFC4621636.1"/>
    <property type="molecule type" value="Genomic_DNA"/>
</dbReference>
<accession>A0ABV9GWN7</accession>
<name>A0ABV9GWN7_9BURK</name>
<proteinExistence type="predicted"/>
<keyword evidence="2" id="KW-1185">Reference proteome</keyword>
<organism evidence="1 2">
    <name type="scientific">Comamonas nitrativorans</name>
    <dbReference type="NCBI Taxonomy" id="108437"/>
    <lineage>
        <taxon>Bacteria</taxon>
        <taxon>Pseudomonadati</taxon>
        <taxon>Pseudomonadota</taxon>
        <taxon>Betaproteobacteria</taxon>
        <taxon>Burkholderiales</taxon>
        <taxon>Comamonadaceae</taxon>
        <taxon>Comamonas</taxon>
    </lineage>
</organism>
<evidence type="ECO:0000313" key="1">
    <source>
        <dbReference type="EMBL" id="MFC4621636.1"/>
    </source>
</evidence>
<evidence type="ECO:0000313" key="2">
    <source>
        <dbReference type="Proteomes" id="UP001595967"/>
    </source>
</evidence>
<dbReference type="Proteomes" id="UP001595967">
    <property type="component" value="Unassembled WGS sequence"/>
</dbReference>
<protein>
    <submittedName>
        <fullName evidence="1">Uncharacterized protein</fullName>
    </submittedName>
</protein>